<keyword evidence="2" id="KW-0067">ATP-binding</keyword>
<accession>A0AAV0B8L3</accession>
<dbReference type="Pfam" id="PF00012">
    <property type="entry name" value="HSP70"/>
    <property type="match status" value="1"/>
</dbReference>
<dbReference type="PRINTS" id="PR00301">
    <property type="entry name" value="HEATSHOCK70"/>
</dbReference>
<keyword evidence="1" id="KW-0547">Nucleotide-binding</keyword>
<dbReference type="GO" id="GO:0140662">
    <property type="term" value="F:ATP-dependent protein folding chaperone"/>
    <property type="evidence" value="ECO:0007669"/>
    <property type="project" value="InterPro"/>
</dbReference>
<dbReference type="InterPro" id="IPR029047">
    <property type="entry name" value="HSP70_peptide-bd_sf"/>
</dbReference>
<dbReference type="PANTHER" id="PTHR19375">
    <property type="entry name" value="HEAT SHOCK PROTEIN 70KDA"/>
    <property type="match status" value="1"/>
</dbReference>
<evidence type="ECO:0000256" key="1">
    <source>
        <dbReference type="ARBA" id="ARBA00022741"/>
    </source>
</evidence>
<sequence>MYAFFTLEEVQLANLSFFHRKEPNKSINADEAVAHGAAVQAAILTGDTSEETQDLLLLDVAPLCMYIKTAGDIFSAYAKNQPGVIIQVYEGEQAQRKDNNLLEEFELRGIPPAPCDVPQIKVTFDVDINGILNVSAANKTTEEIERMVNEAKKYKAEDEAAALRIQVKNGLESYSCNLRNSI</sequence>
<keyword evidence="4" id="KW-1185">Reference proteome</keyword>
<reference evidence="3" key="1">
    <citation type="submission" date="2022-06" db="EMBL/GenBank/DDBJ databases">
        <authorList>
            <consortium name="SYNGENTA / RWTH Aachen University"/>
        </authorList>
    </citation>
    <scope>NUCLEOTIDE SEQUENCE</scope>
</reference>
<gene>
    <name evidence="3" type="ORF">PPACK8108_LOCUS14402</name>
</gene>
<evidence type="ECO:0000256" key="2">
    <source>
        <dbReference type="ARBA" id="ARBA00022840"/>
    </source>
</evidence>
<evidence type="ECO:0000313" key="3">
    <source>
        <dbReference type="EMBL" id="CAH7681747.1"/>
    </source>
</evidence>
<dbReference type="Gene3D" id="3.30.420.40">
    <property type="match status" value="2"/>
</dbReference>
<dbReference type="GO" id="GO:0005524">
    <property type="term" value="F:ATP binding"/>
    <property type="evidence" value="ECO:0007669"/>
    <property type="project" value="UniProtKB-KW"/>
</dbReference>
<dbReference type="EMBL" id="CALTRL010003700">
    <property type="protein sequence ID" value="CAH7681747.1"/>
    <property type="molecule type" value="Genomic_DNA"/>
</dbReference>
<dbReference type="SUPFAM" id="SSF100920">
    <property type="entry name" value="Heat shock protein 70kD (HSP70), peptide-binding domain"/>
    <property type="match status" value="1"/>
</dbReference>
<proteinExistence type="predicted"/>
<organism evidence="3 4">
    <name type="scientific">Phakopsora pachyrhizi</name>
    <name type="common">Asian soybean rust disease fungus</name>
    <dbReference type="NCBI Taxonomy" id="170000"/>
    <lineage>
        <taxon>Eukaryota</taxon>
        <taxon>Fungi</taxon>
        <taxon>Dikarya</taxon>
        <taxon>Basidiomycota</taxon>
        <taxon>Pucciniomycotina</taxon>
        <taxon>Pucciniomycetes</taxon>
        <taxon>Pucciniales</taxon>
        <taxon>Phakopsoraceae</taxon>
        <taxon>Phakopsora</taxon>
    </lineage>
</organism>
<name>A0AAV0B8L3_PHAPC</name>
<dbReference type="Gene3D" id="2.60.34.10">
    <property type="entry name" value="Substrate Binding Domain Of DNAk, Chain A, domain 1"/>
    <property type="match status" value="1"/>
</dbReference>
<evidence type="ECO:0000313" key="4">
    <source>
        <dbReference type="Proteomes" id="UP001153365"/>
    </source>
</evidence>
<dbReference type="Proteomes" id="UP001153365">
    <property type="component" value="Unassembled WGS sequence"/>
</dbReference>
<dbReference type="InterPro" id="IPR013126">
    <property type="entry name" value="Hsp_70_fam"/>
</dbReference>
<protein>
    <submittedName>
        <fullName evidence="3">Hsp70 protein</fullName>
    </submittedName>
</protein>
<dbReference type="AlphaFoldDB" id="A0AAV0B8L3"/>
<comment type="caution">
    <text evidence="3">The sequence shown here is derived from an EMBL/GenBank/DDBJ whole genome shotgun (WGS) entry which is preliminary data.</text>
</comment>